<protein>
    <submittedName>
        <fullName evidence="13">Bone morphogenetic protein 10</fullName>
    </submittedName>
</protein>
<dbReference type="Pfam" id="PF00688">
    <property type="entry name" value="TGFb_propeptide"/>
    <property type="match status" value="1"/>
</dbReference>
<dbReference type="RefSeq" id="XP_030625866.1">
    <property type="nucleotide sequence ID" value="XM_030770006.1"/>
</dbReference>
<dbReference type="InterPro" id="IPR029034">
    <property type="entry name" value="Cystine-knot_cytokine"/>
</dbReference>
<dbReference type="PANTHER" id="PTHR11848:SF39">
    <property type="entry name" value="BONE MORPHOGENETIC PROTEIN 10"/>
    <property type="match status" value="1"/>
</dbReference>
<dbReference type="AlphaFoldDB" id="A0A6J2V3Q7"/>
<feature type="compositionally biased region" description="Basic and acidic residues" evidence="9">
    <location>
        <begin position="306"/>
        <end position="317"/>
    </location>
</feature>
<evidence type="ECO:0000256" key="7">
    <source>
        <dbReference type="ARBA" id="ARBA00023180"/>
    </source>
</evidence>
<dbReference type="GeneID" id="115808586"/>
<sequence length="458" mass="52390">MSGSEVSRLRFIYTLSLCGLLLPCWGQSSPITSPREGRKVPGEGNAVDPSGLEQYEDMDMHEFLGQFFYMFNLTEPGPRPRPPATRLEPPEYMLELYNRFANDRSAEPSANIVRSFKNEGSSFHGVMSRGVKTHPLLFNVSLPHHEHVILSELHLYLLVQQHRHRHARVNCKITIFERGEGELWRMRGTSRKDEADLEDVEELASKYANVKDGGWEVLDLTDAVHRWRKSESTTHWLEVRIENLNADGNESQMKGDEYENMALADLDVDRSPGGKHTPVLIIFSDDQSKDHREEKRRLNGMITEETALRGDSDKWETAGEEDEEQQNEEGHLTQVRSNPIYDNTPRIRRHAAGDHCKRRSMYVEFKDIGWDKWILAPPGYEAYECKGVCSFPLPPEVTPTRHAMIQVLANLKSPQKVTKPCCVPTKLDPISLLYQNDNGVVTYEHKYEGMVVAECGCR</sequence>
<evidence type="ECO:0000256" key="6">
    <source>
        <dbReference type="ARBA" id="ARBA00023157"/>
    </source>
</evidence>
<dbReference type="OrthoDB" id="5987191at2759"/>
<evidence type="ECO:0000256" key="8">
    <source>
        <dbReference type="RuleBase" id="RU000354"/>
    </source>
</evidence>
<keyword evidence="12" id="KW-1185">Reference proteome</keyword>
<dbReference type="Proteomes" id="UP000504632">
    <property type="component" value="Chromosome 3"/>
</dbReference>
<comment type="similarity">
    <text evidence="2 8">Belongs to the TGF-beta family.</text>
</comment>
<dbReference type="Gene3D" id="2.60.120.970">
    <property type="match status" value="1"/>
</dbReference>
<dbReference type="InParanoid" id="A0A6J2V3Q7"/>
<feature type="compositionally biased region" description="Acidic residues" evidence="9">
    <location>
        <begin position="318"/>
        <end position="327"/>
    </location>
</feature>
<dbReference type="GO" id="GO:0008083">
    <property type="term" value="F:growth factor activity"/>
    <property type="evidence" value="ECO:0007669"/>
    <property type="project" value="UniProtKB-KW"/>
</dbReference>
<organism evidence="12 13">
    <name type="scientific">Chanos chanos</name>
    <name type="common">Milkfish</name>
    <name type="synonym">Mugil chanos</name>
    <dbReference type="NCBI Taxonomy" id="29144"/>
    <lineage>
        <taxon>Eukaryota</taxon>
        <taxon>Metazoa</taxon>
        <taxon>Chordata</taxon>
        <taxon>Craniata</taxon>
        <taxon>Vertebrata</taxon>
        <taxon>Euteleostomi</taxon>
        <taxon>Actinopterygii</taxon>
        <taxon>Neopterygii</taxon>
        <taxon>Teleostei</taxon>
        <taxon>Ostariophysi</taxon>
        <taxon>Gonorynchiformes</taxon>
        <taxon>Chanidae</taxon>
        <taxon>Chanos</taxon>
    </lineage>
</organism>
<dbReference type="InterPro" id="IPR001111">
    <property type="entry name" value="TGF-b_propeptide"/>
</dbReference>
<evidence type="ECO:0000259" key="11">
    <source>
        <dbReference type="PROSITE" id="PS51362"/>
    </source>
</evidence>
<evidence type="ECO:0000313" key="12">
    <source>
        <dbReference type="Proteomes" id="UP000504632"/>
    </source>
</evidence>
<keyword evidence="4 10" id="KW-0732">Signal</keyword>
<evidence type="ECO:0000313" key="13">
    <source>
        <dbReference type="RefSeq" id="XP_030625866.1"/>
    </source>
</evidence>
<name>A0A6J2V3Q7_CHACN</name>
<feature type="signal peptide" evidence="10">
    <location>
        <begin position="1"/>
        <end position="26"/>
    </location>
</feature>
<comment type="subcellular location">
    <subcellularLocation>
        <location evidence="1">Secreted</location>
    </subcellularLocation>
</comment>
<proteinExistence type="inferred from homology"/>
<dbReference type="GO" id="GO:0005615">
    <property type="term" value="C:extracellular space"/>
    <property type="evidence" value="ECO:0007669"/>
    <property type="project" value="TreeGrafter"/>
</dbReference>
<evidence type="ECO:0000256" key="10">
    <source>
        <dbReference type="SAM" id="SignalP"/>
    </source>
</evidence>
<dbReference type="Gene3D" id="2.10.90.10">
    <property type="entry name" value="Cystine-knot cytokines"/>
    <property type="match status" value="1"/>
</dbReference>
<dbReference type="PROSITE" id="PS00250">
    <property type="entry name" value="TGF_BETA_1"/>
    <property type="match status" value="1"/>
</dbReference>
<evidence type="ECO:0000256" key="4">
    <source>
        <dbReference type="ARBA" id="ARBA00022729"/>
    </source>
</evidence>
<dbReference type="GO" id="GO:0072359">
    <property type="term" value="P:circulatory system development"/>
    <property type="evidence" value="ECO:0007669"/>
    <property type="project" value="UniProtKB-ARBA"/>
</dbReference>
<evidence type="ECO:0000256" key="3">
    <source>
        <dbReference type="ARBA" id="ARBA00022525"/>
    </source>
</evidence>
<dbReference type="CDD" id="cd13767">
    <property type="entry name" value="TGF_beta_BMP9_like"/>
    <property type="match status" value="1"/>
</dbReference>
<keyword evidence="5 8" id="KW-0339">Growth factor</keyword>
<evidence type="ECO:0000256" key="1">
    <source>
        <dbReference type="ARBA" id="ARBA00004613"/>
    </source>
</evidence>
<dbReference type="InterPro" id="IPR017948">
    <property type="entry name" value="TGFb_CS"/>
</dbReference>
<feature type="region of interest" description="Disordered" evidence="9">
    <location>
        <begin position="306"/>
        <end position="332"/>
    </location>
</feature>
<gene>
    <name evidence="13" type="primary">bmp10l</name>
</gene>
<dbReference type="PRINTS" id="PR00669">
    <property type="entry name" value="INHIBINA"/>
</dbReference>
<dbReference type="InterPro" id="IPR015615">
    <property type="entry name" value="TGF-beta-rel"/>
</dbReference>
<dbReference type="FunFam" id="2.10.90.10:FF:000001">
    <property type="entry name" value="Bone morphogenetic protein 4"/>
    <property type="match status" value="1"/>
</dbReference>
<evidence type="ECO:0000256" key="2">
    <source>
        <dbReference type="ARBA" id="ARBA00006656"/>
    </source>
</evidence>
<dbReference type="PROSITE" id="PS51362">
    <property type="entry name" value="TGF_BETA_2"/>
    <property type="match status" value="1"/>
</dbReference>
<dbReference type="InterPro" id="IPR001839">
    <property type="entry name" value="TGF-b_C"/>
</dbReference>
<keyword evidence="7" id="KW-0325">Glycoprotein</keyword>
<feature type="chain" id="PRO_5026684775" evidence="10">
    <location>
        <begin position="27"/>
        <end position="458"/>
    </location>
</feature>
<dbReference type="Pfam" id="PF00019">
    <property type="entry name" value="TGF_beta"/>
    <property type="match status" value="1"/>
</dbReference>
<keyword evidence="6" id="KW-1015">Disulfide bond</keyword>
<dbReference type="SMART" id="SM00204">
    <property type="entry name" value="TGFB"/>
    <property type="match status" value="1"/>
</dbReference>
<dbReference type="SUPFAM" id="SSF57501">
    <property type="entry name" value="Cystine-knot cytokines"/>
    <property type="match status" value="1"/>
</dbReference>
<dbReference type="PANTHER" id="PTHR11848">
    <property type="entry name" value="TGF-BETA FAMILY"/>
    <property type="match status" value="1"/>
</dbReference>
<dbReference type="CTD" id="571601"/>
<reference evidence="13" key="1">
    <citation type="submission" date="2025-08" db="UniProtKB">
        <authorList>
            <consortium name="RefSeq"/>
        </authorList>
    </citation>
    <scope>IDENTIFICATION</scope>
</reference>
<dbReference type="GO" id="GO:0035239">
    <property type="term" value="P:tube morphogenesis"/>
    <property type="evidence" value="ECO:0007669"/>
    <property type="project" value="UniProtKB-ARBA"/>
</dbReference>
<dbReference type="GO" id="GO:0030509">
    <property type="term" value="P:BMP signaling pathway"/>
    <property type="evidence" value="ECO:0007669"/>
    <property type="project" value="TreeGrafter"/>
</dbReference>
<dbReference type="GO" id="GO:0005125">
    <property type="term" value="F:cytokine activity"/>
    <property type="evidence" value="ECO:0007669"/>
    <property type="project" value="TreeGrafter"/>
</dbReference>
<keyword evidence="3" id="KW-0964">Secreted</keyword>
<evidence type="ECO:0000256" key="5">
    <source>
        <dbReference type="ARBA" id="ARBA00023030"/>
    </source>
</evidence>
<feature type="domain" description="TGF-beta family profile" evidence="11">
    <location>
        <begin position="346"/>
        <end position="458"/>
    </location>
</feature>
<evidence type="ECO:0000256" key="9">
    <source>
        <dbReference type="SAM" id="MobiDB-lite"/>
    </source>
</evidence>
<accession>A0A6J2V3Q7</accession>